<feature type="transmembrane region" description="Helical" evidence="2">
    <location>
        <begin position="278"/>
        <end position="304"/>
    </location>
</feature>
<reference evidence="3 4" key="1">
    <citation type="journal article" date="2013" name="Curr. Biol.">
        <title>The Genome of the Foraminiferan Reticulomyxa filosa.</title>
        <authorList>
            <person name="Glockner G."/>
            <person name="Hulsmann N."/>
            <person name="Schleicher M."/>
            <person name="Noegel A.A."/>
            <person name="Eichinger L."/>
            <person name="Gallinger C."/>
            <person name="Pawlowski J."/>
            <person name="Sierra R."/>
            <person name="Euteneuer U."/>
            <person name="Pillet L."/>
            <person name="Moustafa A."/>
            <person name="Platzer M."/>
            <person name="Groth M."/>
            <person name="Szafranski K."/>
            <person name="Schliwa M."/>
        </authorList>
    </citation>
    <scope>NUCLEOTIDE SEQUENCE [LARGE SCALE GENOMIC DNA]</scope>
</reference>
<keyword evidence="4" id="KW-1185">Reference proteome</keyword>
<dbReference type="OrthoDB" id="47172at2759"/>
<feature type="compositionally biased region" description="Basic and acidic residues" evidence="1">
    <location>
        <begin position="1"/>
        <end position="14"/>
    </location>
</feature>
<feature type="region of interest" description="Disordered" evidence="1">
    <location>
        <begin position="1"/>
        <end position="55"/>
    </location>
</feature>
<dbReference type="AlphaFoldDB" id="X6LDS4"/>
<keyword evidence="2" id="KW-0472">Membrane</keyword>
<feature type="compositionally biased region" description="Basic and acidic residues" evidence="1">
    <location>
        <begin position="25"/>
        <end position="46"/>
    </location>
</feature>
<keyword evidence="2" id="KW-0812">Transmembrane</keyword>
<protein>
    <submittedName>
        <fullName evidence="3">Uncharacterized protein</fullName>
    </submittedName>
</protein>
<evidence type="ECO:0000313" key="4">
    <source>
        <dbReference type="Proteomes" id="UP000023152"/>
    </source>
</evidence>
<keyword evidence="2" id="KW-1133">Transmembrane helix</keyword>
<comment type="caution">
    <text evidence="3">The sequence shown here is derived from an EMBL/GenBank/DDBJ whole genome shotgun (WGS) entry which is preliminary data.</text>
</comment>
<name>X6LDS4_RETFI</name>
<organism evidence="3 4">
    <name type="scientific">Reticulomyxa filosa</name>
    <dbReference type="NCBI Taxonomy" id="46433"/>
    <lineage>
        <taxon>Eukaryota</taxon>
        <taxon>Sar</taxon>
        <taxon>Rhizaria</taxon>
        <taxon>Retaria</taxon>
        <taxon>Foraminifera</taxon>
        <taxon>Monothalamids</taxon>
        <taxon>Reticulomyxidae</taxon>
        <taxon>Reticulomyxa</taxon>
    </lineage>
</organism>
<evidence type="ECO:0000313" key="3">
    <source>
        <dbReference type="EMBL" id="ETN98859.1"/>
    </source>
</evidence>
<evidence type="ECO:0000256" key="1">
    <source>
        <dbReference type="SAM" id="MobiDB-lite"/>
    </source>
</evidence>
<gene>
    <name evidence="3" type="ORF">RFI_38629</name>
</gene>
<evidence type="ECO:0000256" key="2">
    <source>
        <dbReference type="SAM" id="Phobius"/>
    </source>
</evidence>
<dbReference type="EMBL" id="ASPP01045600">
    <property type="protein sequence ID" value="ETN98859.1"/>
    <property type="molecule type" value="Genomic_DNA"/>
</dbReference>
<sequence>MKTTHGDVDRQKEKQKAKRRLQAKASDKFGDGDSRSRSRSAREKKNGKNTVTANVSGILESKEIIEYKIEDTKKCPKIYESNDGESGKGNKRSFFGDIDLSISKRGFCEARVDKEGIVSKVHHLLFKSSKERNEDDSSDEEEENANSPLIPFNLKTLLEQTASENIHVWLKSKSKSGKDGHNDKKNEIVSFETNNVDTALSCYQVGGSLYFRGSEELEQAMLNEILRDLNVGNASHYNAQNQKDSHQLRGEIETFVSRAPHVTNFHWDFQHNFTSFSFFFFLVFDLYMFPIMAPNFVYNIYIYIYTHTFLW</sequence>
<proteinExistence type="predicted"/>
<dbReference type="Proteomes" id="UP000023152">
    <property type="component" value="Unassembled WGS sequence"/>
</dbReference>
<accession>X6LDS4</accession>